<dbReference type="EMBL" id="JYDH01003865">
    <property type="protein sequence ID" value="KRY05079.1"/>
    <property type="molecule type" value="Genomic_DNA"/>
</dbReference>
<dbReference type="Proteomes" id="UP000054776">
    <property type="component" value="Unassembled WGS sequence"/>
</dbReference>
<evidence type="ECO:0000313" key="2">
    <source>
        <dbReference type="Proteomes" id="UP000054776"/>
    </source>
</evidence>
<organism evidence="1 2">
    <name type="scientific">Trichinella spiralis</name>
    <name type="common">Trichina worm</name>
    <dbReference type="NCBI Taxonomy" id="6334"/>
    <lineage>
        <taxon>Eukaryota</taxon>
        <taxon>Metazoa</taxon>
        <taxon>Ecdysozoa</taxon>
        <taxon>Nematoda</taxon>
        <taxon>Enoplea</taxon>
        <taxon>Dorylaimia</taxon>
        <taxon>Trichinellida</taxon>
        <taxon>Trichinellidae</taxon>
        <taxon>Trichinella</taxon>
    </lineage>
</organism>
<protein>
    <submittedName>
        <fullName evidence="1">Uncharacterized protein</fullName>
    </submittedName>
</protein>
<dbReference type="AlphaFoldDB" id="A0A0V0YXP5"/>
<accession>A0A0V0YXP5</accession>
<reference evidence="1 2" key="1">
    <citation type="submission" date="2015-01" db="EMBL/GenBank/DDBJ databases">
        <title>Evolution of Trichinella species and genotypes.</title>
        <authorList>
            <person name="Korhonen P.K."/>
            <person name="Edoardo P."/>
            <person name="Giuseppe L.R."/>
            <person name="Gasser R.B."/>
        </authorList>
    </citation>
    <scope>NUCLEOTIDE SEQUENCE [LARGE SCALE GENOMIC DNA]</scope>
    <source>
        <strain evidence="1">ISS3</strain>
    </source>
</reference>
<dbReference type="InParanoid" id="A0A0V0YXP5"/>
<keyword evidence="2" id="KW-1185">Reference proteome</keyword>
<name>A0A0V0YXP5_TRISP</name>
<gene>
    <name evidence="1" type="ORF">T01_14606</name>
</gene>
<feature type="non-terminal residue" evidence="1">
    <location>
        <position position="1"/>
    </location>
</feature>
<proteinExistence type="predicted"/>
<sequence length="81" mass="9315">LLRLGTRLSQVRSHPKACIVSDRNRRRHLRKNRETPQSFEFLSPDQSFSASQLHSSTASPDVVCMTFDRLFQLLIVSDCPE</sequence>
<comment type="caution">
    <text evidence="1">The sequence shown here is derived from an EMBL/GenBank/DDBJ whole genome shotgun (WGS) entry which is preliminary data.</text>
</comment>
<feature type="non-terminal residue" evidence="1">
    <location>
        <position position="81"/>
    </location>
</feature>
<evidence type="ECO:0000313" key="1">
    <source>
        <dbReference type="EMBL" id="KRY05079.1"/>
    </source>
</evidence>